<protein>
    <submittedName>
        <fullName evidence="3">Uncharacterized protein</fullName>
    </submittedName>
</protein>
<dbReference type="EMBL" id="HBIW01015885">
    <property type="protein sequence ID" value="CAE0698254.1"/>
    <property type="molecule type" value="Transcribed_RNA"/>
</dbReference>
<keyword evidence="1" id="KW-0793">Thylakoid</keyword>
<evidence type="ECO:0000256" key="1">
    <source>
        <dbReference type="ARBA" id="ARBA00023078"/>
    </source>
</evidence>
<keyword evidence="5" id="KW-1185">Reference proteome</keyword>
<evidence type="ECO:0000313" key="3">
    <source>
        <dbReference type="EMBL" id="CAE0698254.1"/>
    </source>
</evidence>
<dbReference type="SUPFAM" id="SSF101112">
    <property type="entry name" value="Oxygen-evolving enhancer protein 3"/>
    <property type="match status" value="1"/>
</dbReference>
<dbReference type="Gene3D" id="1.20.120.290">
    <property type="entry name" value="Oxygen-evolving enhancer protein 3 (PsbQ), four-helix up-down bundle"/>
    <property type="match status" value="1"/>
</dbReference>
<evidence type="ECO:0000313" key="5">
    <source>
        <dbReference type="Proteomes" id="UP000789595"/>
    </source>
</evidence>
<reference evidence="3" key="1">
    <citation type="submission" date="2021-01" db="EMBL/GenBank/DDBJ databases">
        <authorList>
            <person name="Corre E."/>
            <person name="Pelletier E."/>
            <person name="Niang G."/>
            <person name="Scheremetjew M."/>
            <person name="Finn R."/>
            <person name="Kale V."/>
            <person name="Holt S."/>
            <person name="Cochrane G."/>
            <person name="Meng A."/>
            <person name="Brown T."/>
            <person name="Cohen L."/>
        </authorList>
    </citation>
    <scope>NUCLEOTIDE SEQUENCE</scope>
    <source>
        <strain evidence="3">CCMP1756</strain>
    </source>
</reference>
<accession>A0A7S3ZYL3</accession>
<dbReference type="PROSITE" id="PS51318">
    <property type="entry name" value="TAT"/>
    <property type="match status" value="1"/>
</dbReference>
<dbReference type="InterPro" id="IPR006311">
    <property type="entry name" value="TAT_signal"/>
</dbReference>
<organism evidence="3">
    <name type="scientific">Pelagomonas calceolata</name>
    <dbReference type="NCBI Taxonomy" id="35677"/>
    <lineage>
        <taxon>Eukaryota</taxon>
        <taxon>Sar</taxon>
        <taxon>Stramenopiles</taxon>
        <taxon>Ochrophyta</taxon>
        <taxon>Pelagophyceae</taxon>
        <taxon>Pelagomonadales</taxon>
        <taxon>Pelagomonadaceae</taxon>
        <taxon>Pelagomonas</taxon>
    </lineage>
</organism>
<feature type="chain" id="PRO_5036212314" evidence="2">
    <location>
        <begin position="19"/>
        <end position="193"/>
    </location>
</feature>
<evidence type="ECO:0000256" key="2">
    <source>
        <dbReference type="SAM" id="SignalP"/>
    </source>
</evidence>
<dbReference type="OrthoDB" id="205132at2759"/>
<sequence>MMPRPLLLIAAACGSAHALAPLQQSRRALLTTPATGPAAHVSRRALLTTTATGSAALVLSPATASAGSKLEDGLALPDGARQFNEFQGLKGEWTRFGERLKKTDIDDKEWEGVPLLLRRVYDAGDDMLYMAKGLAKDKQDAAKKLAKDFQKGVKDADRPAQAKDRATVIKAYEATAPLLSDFLDLTSDVPAEL</sequence>
<evidence type="ECO:0000313" key="4">
    <source>
        <dbReference type="EMBL" id="CAH0373043.1"/>
    </source>
</evidence>
<dbReference type="Proteomes" id="UP000789595">
    <property type="component" value="Unassembled WGS sequence"/>
</dbReference>
<name>A0A7S3ZYL3_9STRA</name>
<proteinExistence type="predicted"/>
<reference evidence="4" key="2">
    <citation type="submission" date="2021-11" db="EMBL/GenBank/DDBJ databases">
        <authorList>
            <consortium name="Genoscope - CEA"/>
            <person name="William W."/>
        </authorList>
    </citation>
    <scope>NUCLEOTIDE SEQUENCE</scope>
</reference>
<feature type="signal peptide" evidence="2">
    <location>
        <begin position="1"/>
        <end position="18"/>
    </location>
</feature>
<dbReference type="InterPro" id="IPR023222">
    <property type="entry name" value="PsbQ-like_dom_sf"/>
</dbReference>
<dbReference type="EMBL" id="CAKKNE010000004">
    <property type="protein sequence ID" value="CAH0373043.1"/>
    <property type="molecule type" value="Genomic_DNA"/>
</dbReference>
<dbReference type="AlphaFoldDB" id="A0A7S3ZYL3"/>
<keyword evidence="2" id="KW-0732">Signal</keyword>
<gene>
    <name evidence="3" type="ORF">PCAL00307_LOCUS13690</name>
    <name evidence="4" type="ORF">PECAL_4P02130</name>
</gene>